<gene>
    <name evidence="8" type="ORF">TSOC_007707</name>
</gene>
<comment type="cofactor">
    <cofactor evidence="1">
        <name>Mn(2+)</name>
        <dbReference type="ChEBI" id="CHEBI:29035"/>
    </cofactor>
</comment>
<protein>
    <submittedName>
        <fullName evidence="8">Xaa-Pro dipeptidase</fullName>
    </submittedName>
</protein>
<proteinExistence type="predicted"/>
<dbReference type="PANTHER" id="PTHR48480">
    <property type="match status" value="1"/>
</dbReference>
<keyword evidence="6" id="KW-0464">Manganese</keyword>
<evidence type="ECO:0000256" key="6">
    <source>
        <dbReference type="ARBA" id="ARBA00023211"/>
    </source>
</evidence>
<dbReference type="PANTHER" id="PTHR48480:SF2">
    <property type="entry name" value="PEPTIDASE D"/>
    <property type="match status" value="1"/>
</dbReference>
<evidence type="ECO:0000256" key="1">
    <source>
        <dbReference type="ARBA" id="ARBA00001936"/>
    </source>
</evidence>
<feature type="domain" description="Peptidase M24" evidence="7">
    <location>
        <begin position="2"/>
        <end position="135"/>
    </location>
</feature>
<dbReference type="GO" id="GO:0008237">
    <property type="term" value="F:metallopeptidase activity"/>
    <property type="evidence" value="ECO:0007669"/>
    <property type="project" value="UniProtKB-KW"/>
</dbReference>
<evidence type="ECO:0000313" key="8">
    <source>
        <dbReference type="EMBL" id="PNH05967.1"/>
    </source>
</evidence>
<dbReference type="GO" id="GO:0006508">
    <property type="term" value="P:proteolysis"/>
    <property type="evidence" value="ECO:0007669"/>
    <property type="project" value="UniProtKB-KW"/>
</dbReference>
<sequence length="152" mass="16132">MQRSVYGAVLSAQRAVLAAMKPGVAWPDMLELAHRHILEGLDMQELAYRHILEGLAGAGLLAGGSLDDYMAADLGALFMPHGLGHFLGLDTHDVGGYPPGGPARPARPGFSRLRTARLLAAGMVITVEPGCYFNPALLLPALEVALRADTHR</sequence>
<evidence type="ECO:0000256" key="5">
    <source>
        <dbReference type="ARBA" id="ARBA00023049"/>
    </source>
</evidence>
<keyword evidence="3" id="KW-0479">Metal-binding</keyword>
<keyword evidence="2" id="KW-0645">Protease</keyword>
<organism evidence="8 9">
    <name type="scientific">Tetrabaena socialis</name>
    <dbReference type="NCBI Taxonomy" id="47790"/>
    <lineage>
        <taxon>Eukaryota</taxon>
        <taxon>Viridiplantae</taxon>
        <taxon>Chlorophyta</taxon>
        <taxon>core chlorophytes</taxon>
        <taxon>Chlorophyceae</taxon>
        <taxon>CS clade</taxon>
        <taxon>Chlamydomonadales</taxon>
        <taxon>Tetrabaenaceae</taxon>
        <taxon>Tetrabaena</taxon>
    </lineage>
</organism>
<evidence type="ECO:0000256" key="2">
    <source>
        <dbReference type="ARBA" id="ARBA00022670"/>
    </source>
</evidence>
<dbReference type="Pfam" id="PF00557">
    <property type="entry name" value="Peptidase_M24"/>
    <property type="match status" value="1"/>
</dbReference>
<dbReference type="SUPFAM" id="SSF55920">
    <property type="entry name" value="Creatinase/aminopeptidase"/>
    <property type="match status" value="1"/>
</dbReference>
<evidence type="ECO:0000259" key="7">
    <source>
        <dbReference type="Pfam" id="PF00557"/>
    </source>
</evidence>
<reference evidence="8 9" key="1">
    <citation type="journal article" date="2017" name="Mol. Biol. Evol.">
        <title>The 4-celled Tetrabaena socialis nuclear genome reveals the essential components for genetic control of cell number at the origin of multicellularity in the volvocine lineage.</title>
        <authorList>
            <person name="Featherston J."/>
            <person name="Arakaki Y."/>
            <person name="Hanschen E.R."/>
            <person name="Ferris P.J."/>
            <person name="Michod R.E."/>
            <person name="Olson B.J.S.C."/>
            <person name="Nozaki H."/>
            <person name="Durand P.M."/>
        </authorList>
    </citation>
    <scope>NUCLEOTIDE SEQUENCE [LARGE SCALE GENOMIC DNA]</scope>
    <source>
        <strain evidence="8 9">NIES-571</strain>
    </source>
</reference>
<dbReference type="Gene3D" id="3.90.230.10">
    <property type="entry name" value="Creatinase/methionine aminopeptidase superfamily"/>
    <property type="match status" value="1"/>
</dbReference>
<evidence type="ECO:0000313" key="9">
    <source>
        <dbReference type="Proteomes" id="UP000236333"/>
    </source>
</evidence>
<dbReference type="EMBL" id="PGGS01000268">
    <property type="protein sequence ID" value="PNH05967.1"/>
    <property type="molecule type" value="Genomic_DNA"/>
</dbReference>
<keyword evidence="5" id="KW-0482">Metalloprotease</keyword>
<evidence type="ECO:0000256" key="4">
    <source>
        <dbReference type="ARBA" id="ARBA00022801"/>
    </source>
</evidence>
<dbReference type="InterPro" id="IPR000994">
    <property type="entry name" value="Pept_M24"/>
</dbReference>
<dbReference type="OrthoDB" id="10261878at2759"/>
<dbReference type="InterPro" id="IPR052433">
    <property type="entry name" value="X-Pro_dipept-like"/>
</dbReference>
<dbReference type="AlphaFoldDB" id="A0A2J8A0B6"/>
<comment type="caution">
    <text evidence="8">The sequence shown here is derived from an EMBL/GenBank/DDBJ whole genome shotgun (WGS) entry which is preliminary data.</text>
</comment>
<accession>A0A2J8A0B6</accession>
<dbReference type="GO" id="GO:0046872">
    <property type="term" value="F:metal ion binding"/>
    <property type="evidence" value="ECO:0007669"/>
    <property type="project" value="UniProtKB-KW"/>
</dbReference>
<keyword evidence="4" id="KW-0378">Hydrolase</keyword>
<dbReference type="InterPro" id="IPR036005">
    <property type="entry name" value="Creatinase/aminopeptidase-like"/>
</dbReference>
<keyword evidence="9" id="KW-1185">Reference proteome</keyword>
<name>A0A2J8A0B6_9CHLO</name>
<dbReference type="Proteomes" id="UP000236333">
    <property type="component" value="Unassembled WGS sequence"/>
</dbReference>
<evidence type="ECO:0000256" key="3">
    <source>
        <dbReference type="ARBA" id="ARBA00022723"/>
    </source>
</evidence>